<dbReference type="EMBL" id="DRWN01000013">
    <property type="protein sequence ID" value="HHK67777.1"/>
    <property type="molecule type" value="Genomic_DNA"/>
</dbReference>
<keyword evidence="2 6" id="KW-0819">tRNA processing</keyword>
<dbReference type="GO" id="GO:0003723">
    <property type="term" value="F:RNA binding"/>
    <property type="evidence" value="ECO:0007669"/>
    <property type="project" value="InterPro"/>
</dbReference>
<keyword evidence="3 6" id="KW-0540">Nuclease</keyword>
<comment type="catalytic activity">
    <reaction evidence="6">
        <text>Endonucleolytic cleavage of RNA, removing 5'-extranucleotides from tRNA precursor.</text>
        <dbReference type="EC" id="3.1.26.5"/>
    </reaction>
</comment>
<keyword evidence="5 6" id="KW-0378">Hydrolase</keyword>
<dbReference type="SMART" id="SM00538">
    <property type="entry name" value="POP4"/>
    <property type="match status" value="1"/>
</dbReference>
<evidence type="ECO:0000256" key="5">
    <source>
        <dbReference type="ARBA" id="ARBA00022801"/>
    </source>
</evidence>
<dbReference type="GO" id="GO:0030677">
    <property type="term" value="C:ribonuclease P complex"/>
    <property type="evidence" value="ECO:0007669"/>
    <property type="project" value="UniProtKB-UniRule"/>
</dbReference>
<dbReference type="GO" id="GO:0001682">
    <property type="term" value="P:tRNA 5'-leader removal"/>
    <property type="evidence" value="ECO:0007669"/>
    <property type="project" value="UniProtKB-UniRule"/>
</dbReference>
<keyword evidence="4 6" id="KW-0255">Endonuclease</keyword>
<name>A0A7C5L6I3_CALS0</name>
<dbReference type="AlphaFoldDB" id="A0A7C5L6I3"/>
<dbReference type="Gene3D" id="2.30.30.210">
    <property type="entry name" value="Ribonuclease P/MRP, subunit p29"/>
    <property type="match status" value="1"/>
</dbReference>
<evidence type="ECO:0000256" key="3">
    <source>
        <dbReference type="ARBA" id="ARBA00022722"/>
    </source>
</evidence>
<dbReference type="InterPro" id="IPR036980">
    <property type="entry name" value="RNase_P/MRP_Rpp29_sf"/>
</dbReference>
<dbReference type="InterPro" id="IPR023538">
    <property type="entry name" value="RNP1"/>
</dbReference>
<gene>
    <name evidence="6" type="primary">rnp1</name>
    <name evidence="7" type="ORF">ENM11_01295</name>
</gene>
<accession>A0A7C5L6I3</accession>
<organism evidence="7">
    <name type="scientific">Caldiarchaeum subterraneum</name>
    <dbReference type="NCBI Taxonomy" id="311458"/>
    <lineage>
        <taxon>Archaea</taxon>
        <taxon>Nitrososphaerota</taxon>
        <taxon>Candidatus Caldarchaeales</taxon>
        <taxon>Candidatus Caldarchaeaceae</taxon>
        <taxon>Candidatus Caldarchaeum</taxon>
    </lineage>
</organism>
<keyword evidence="1 6" id="KW-0963">Cytoplasm</keyword>
<protein>
    <recommendedName>
        <fullName evidence="6">Ribonuclease P protein component 1</fullName>
        <shortName evidence="6">RNase P component 1</shortName>
        <ecNumber evidence="6">3.1.26.5</ecNumber>
    </recommendedName>
    <alternativeName>
        <fullName evidence="6">Rpp29</fullName>
    </alternativeName>
</protein>
<evidence type="ECO:0000313" key="7">
    <source>
        <dbReference type="EMBL" id="HHK67777.1"/>
    </source>
</evidence>
<dbReference type="InterPro" id="IPR002730">
    <property type="entry name" value="Rpp29/RNP1"/>
</dbReference>
<comment type="subunit">
    <text evidence="6">Consists of a catalytic RNA component and at least 4-5 protein subunits.</text>
</comment>
<dbReference type="HAMAP" id="MF_00754">
    <property type="entry name" value="RNase_P_1"/>
    <property type="match status" value="1"/>
</dbReference>
<dbReference type="SUPFAM" id="SSF101744">
    <property type="entry name" value="Rof/RNase P subunit-like"/>
    <property type="match status" value="1"/>
</dbReference>
<evidence type="ECO:0000256" key="2">
    <source>
        <dbReference type="ARBA" id="ARBA00022694"/>
    </source>
</evidence>
<dbReference type="GO" id="GO:0004526">
    <property type="term" value="F:ribonuclease P activity"/>
    <property type="evidence" value="ECO:0007669"/>
    <property type="project" value="UniProtKB-UniRule"/>
</dbReference>
<proteinExistence type="inferred from homology"/>
<comment type="similarity">
    <text evidence="6">Belongs to the eukaryotic/archaeal RNase P protein component 1 family.</text>
</comment>
<comment type="function">
    <text evidence="6">Part of ribonuclease P, a protein complex that generates mature tRNA molecules by cleaving their 5'-ends.</text>
</comment>
<dbReference type="EC" id="3.1.26.5" evidence="6"/>
<dbReference type="GO" id="GO:0005737">
    <property type="term" value="C:cytoplasm"/>
    <property type="evidence" value="ECO:0007669"/>
    <property type="project" value="UniProtKB-SubCell"/>
</dbReference>
<evidence type="ECO:0000256" key="6">
    <source>
        <dbReference type="HAMAP-Rule" id="MF_00754"/>
    </source>
</evidence>
<evidence type="ECO:0000256" key="1">
    <source>
        <dbReference type="ARBA" id="ARBA00022490"/>
    </source>
</evidence>
<reference evidence="7" key="1">
    <citation type="journal article" date="2020" name="mSystems">
        <title>Genome- and Community-Level Interaction Insights into Carbon Utilization and Element Cycling Functions of Hydrothermarchaeota in Hydrothermal Sediment.</title>
        <authorList>
            <person name="Zhou Z."/>
            <person name="Liu Y."/>
            <person name="Xu W."/>
            <person name="Pan J."/>
            <person name="Luo Z.H."/>
            <person name="Li M."/>
        </authorList>
    </citation>
    <scope>NUCLEOTIDE SEQUENCE [LARGE SCALE GENOMIC DNA]</scope>
    <source>
        <strain evidence="7">SpSt-1056</strain>
    </source>
</reference>
<dbReference type="InterPro" id="IPR023534">
    <property type="entry name" value="Rof/RNase_P-like"/>
</dbReference>
<comment type="subcellular location">
    <subcellularLocation>
        <location evidence="6">Cytoplasm</location>
    </subcellularLocation>
</comment>
<evidence type="ECO:0000256" key="4">
    <source>
        <dbReference type="ARBA" id="ARBA00022759"/>
    </source>
</evidence>
<comment type="caution">
    <text evidence="7">The sequence shown here is derived from an EMBL/GenBank/DDBJ whole genome shotgun (WGS) entry which is preliminary data.</text>
</comment>
<sequence>MSGKHPASIFILGLTAKIEYNGRLFTGTIVRETRNTLTLKTGGSEKTIPKNGSVLRLVLEDGYEVKIEGSSLVGRPFERLLKVR</sequence>
<dbReference type="Pfam" id="PF01868">
    <property type="entry name" value="RNase_P-MRP_p29"/>
    <property type="match status" value="1"/>
</dbReference>